<proteinExistence type="predicted"/>
<dbReference type="Proteomes" id="UP001164761">
    <property type="component" value="Chromosome"/>
</dbReference>
<organism evidence="2 3">
    <name type="scientific">Alicyclobacillus fastidiosus</name>
    <dbReference type="NCBI Taxonomy" id="392011"/>
    <lineage>
        <taxon>Bacteria</taxon>
        <taxon>Bacillati</taxon>
        <taxon>Bacillota</taxon>
        <taxon>Bacilli</taxon>
        <taxon>Bacillales</taxon>
        <taxon>Alicyclobacillaceae</taxon>
        <taxon>Alicyclobacillus</taxon>
    </lineage>
</organism>
<feature type="compositionally biased region" description="Polar residues" evidence="1">
    <location>
        <begin position="1"/>
        <end position="18"/>
    </location>
</feature>
<keyword evidence="3" id="KW-1185">Reference proteome</keyword>
<dbReference type="EMBL" id="CP104067">
    <property type="protein sequence ID" value="WAH40218.1"/>
    <property type="molecule type" value="Genomic_DNA"/>
</dbReference>
<name>A0ABY6ZCF4_9BACL</name>
<evidence type="ECO:0000256" key="1">
    <source>
        <dbReference type="SAM" id="MobiDB-lite"/>
    </source>
</evidence>
<reference evidence="2" key="1">
    <citation type="submission" date="2022-08" db="EMBL/GenBank/DDBJ databases">
        <title>Alicyclobacillus fastidiosus DSM 17978, complete genome.</title>
        <authorList>
            <person name="Wang Q."/>
            <person name="Cai R."/>
            <person name="Wang Z."/>
        </authorList>
    </citation>
    <scope>NUCLEOTIDE SEQUENCE</scope>
    <source>
        <strain evidence="2">DSM 17978</strain>
    </source>
</reference>
<evidence type="ECO:0000313" key="3">
    <source>
        <dbReference type="Proteomes" id="UP001164761"/>
    </source>
</evidence>
<feature type="region of interest" description="Disordered" evidence="1">
    <location>
        <begin position="1"/>
        <end position="52"/>
    </location>
</feature>
<gene>
    <name evidence="2" type="ORF">NZD89_17780</name>
</gene>
<evidence type="ECO:0000313" key="2">
    <source>
        <dbReference type="EMBL" id="WAH40218.1"/>
    </source>
</evidence>
<accession>A0ABY6ZCF4</accession>
<protein>
    <submittedName>
        <fullName evidence="2">Uncharacterized protein</fullName>
    </submittedName>
</protein>
<sequence length="68" mass="7068">MASDNATKLSKRGSQAGLNSGIAAGAAPSKDTSFNKEEVAAPENGVFSEAATSSHWLIDDSIGRRECR</sequence>
<dbReference type="RefSeq" id="WP_268004115.1">
    <property type="nucleotide sequence ID" value="NZ_BSUT01000001.1"/>
</dbReference>